<proteinExistence type="predicted"/>
<accession>W4V528</accession>
<gene>
    <name evidence="1" type="ORF">JCM21531_1726</name>
</gene>
<dbReference type="Proteomes" id="UP000019109">
    <property type="component" value="Unassembled WGS sequence"/>
</dbReference>
<keyword evidence="2" id="KW-1185">Reference proteome</keyword>
<reference evidence="1" key="1">
    <citation type="journal article" date="2014" name="Genome Announc.">
        <title>Draft Genome Sequence of Clostridium straminisolvens Strain JCM 21531T, Isolated from a Cellulose-Degrading Bacterial Community.</title>
        <authorList>
            <person name="Yuki M."/>
            <person name="Oshima K."/>
            <person name="Suda W."/>
            <person name="Sakamoto M."/>
            <person name="Kitamura K."/>
            <person name="Iida T."/>
            <person name="Hattori M."/>
            <person name="Ohkuma M."/>
        </authorList>
    </citation>
    <scope>NUCLEOTIDE SEQUENCE [LARGE SCALE GENOMIC DNA]</scope>
    <source>
        <strain evidence="1">JCM 21531</strain>
    </source>
</reference>
<sequence length="104" mass="11158">MDNTLPAPNQSTLTEWRNGKGFEVTASGSRVTISSVEISGNSVIITCANELPAWGVKVGYAFTGGKARPNGTYRWGLLRDSDPFKGRSGLAQPNFCVSFEMAVN</sequence>
<protein>
    <submittedName>
        <fullName evidence="1">Endo-1,4-beta-xylanase Z</fullName>
    </submittedName>
</protein>
<dbReference type="STRING" id="1294263.JCM21531_1726"/>
<keyword evidence="1" id="KW-0378">Hydrolase</keyword>
<dbReference type="AlphaFoldDB" id="W4V528"/>
<organism evidence="1 2">
    <name type="scientific">Acetivibrio straminisolvens JCM 21531</name>
    <dbReference type="NCBI Taxonomy" id="1294263"/>
    <lineage>
        <taxon>Bacteria</taxon>
        <taxon>Bacillati</taxon>
        <taxon>Bacillota</taxon>
        <taxon>Clostridia</taxon>
        <taxon>Eubacteriales</taxon>
        <taxon>Oscillospiraceae</taxon>
        <taxon>Acetivibrio</taxon>
    </lineage>
</organism>
<name>W4V528_9FIRM</name>
<dbReference type="GO" id="GO:0016798">
    <property type="term" value="F:hydrolase activity, acting on glycosyl bonds"/>
    <property type="evidence" value="ECO:0007669"/>
    <property type="project" value="UniProtKB-KW"/>
</dbReference>
<keyword evidence="1" id="KW-0624">Polysaccharide degradation</keyword>
<evidence type="ECO:0000313" key="1">
    <source>
        <dbReference type="EMBL" id="GAE88291.1"/>
    </source>
</evidence>
<evidence type="ECO:0000313" key="2">
    <source>
        <dbReference type="Proteomes" id="UP000019109"/>
    </source>
</evidence>
<keyword evidence="1" id="KW-0326">Glycosidase</keyword>
<comment type="caution">
    <text evidence="1">The sequence shown here is derived from an EMBL/GenBank/DDBJ whole genome shotgun (WGS) entry which is preliminary data.</text>
</comment>
<dbReference type="GO" id="GO:0045493">
    <property type="term" value="P:xylan catabolic process"/>
    <property type="evidence" value="ECO:0007669"/>
    <property type="project" value="UniProtKB-KW"/>
</dbReference>
<dbReference type="EMBL" id="BAVR01000016">
    <property type="protein sequence ID" value="GAE88291.1"/>
    <property type="molecule type" value="Genomic_DNA"/>
</dbReference>
<keyword evidence="1" id="KW-0858">Xylan degradation</keyword>
<keyword evidence="1" id="KW-0119">Carbohydrate metabolism</keyword>